<evidence type="ECO:0000313" key="2">
    <source>
        <dbReference type="EMBL" id="HDP79059.1"/>
    </source>
</evidence>
<feature type="transmembrane region" description="Helical" evidence="1">
    <location>
        <begin position="227"/>
        <end position="247"/>
    </location>
</feature>
<protein>
    <submittedName>
        <fullName evidence="2">Uncharacterized protein</fullName>
    </submittedName>
</protein>
<comment type="caution">
    <text evidence="2">The sequence shown here is derived from an EMBL/GenBank/DDBJ whole genome shotgun (WGS) entry which is preliminary data.</text>
</comment>
<dbReference type="EMBL" id="DSBT01000400">
    <property type="protein sequence ID" value="HDP79059.1"/>
    <property type="molecule type" value="Genomic_DNA"/>
</dbReference>
<feature type="transmembrane region" description="Helical" evidence="1">
    <location>
        <begin position="199"/>
        <end position="221"/>
    </location>
</feature>
<reference evidence="2" key="1">
    <citation type="journal article" date="2020" name="mSystems">
        <title>Genome- and Community-Level Interaction Insights into Carbon Utilization and Element Cycling Functions of Hydrothermarchaeota in Hydrothermal Sediment.</title>
        <authorList>
            <person name="Zhou Z."/>
            <person name="Liu Y."/>
            <person name="Xu W."/>
            <person name="Pan J."/>
            <person name="Luo Z.H."/>
            <person name="Li M."/>
        </authorList>
    </citation>
    <scope>NUCLEOTIDE SEQUENCE [LARGE SCALE GENOMIC DNA]</scope>
    <source>
        <strain evidence="2">SpSt-1179</strain>
    </source>
</reference>
<keyword evidence="1" id="KW-0812">Transmembrane</keyword>
<accession>A0A7C1GSU8</accession>
<feature type="transmembrane region" description="Helical" evidence="1">
    <location>
        <begin position="419"/>
        <end position="440"/>
    </location>
</feature>
<dbReference type="InterPro" id="IPR043748">
    <property type="entry name" value="DUF5693"/>
</dbReference>
<organism evidence="2">
    <name type="scientific">Mesotoga infera</name>
    <dbReference type="NCBI Taxonomy" id="1236046"/>
    <lineage>
        <taxon>Bacteria</taxon>
        <taxon>Thermotogati</taxon>
        <taxon>Thermotogota</taxon>
        <taxon>Thermotogae</taxon>
        <taxon>Kosmotogales</taxon>
        <taxon>Kosmotogaceae</taxon>
        <taxon>Mesotoga</taxon>
    </lineage>
</organism>
<feature type="transmembrane region" description="Helical" evidence="1">
    <location>
        <begin position="392"/>
        <end position="413"/>
    </location>
</feature>
<dbReference type="AlphaFoldDB" id="A0A7C1GSU8"/>
<evidence type="ECO:0000256" key="1">
    <source>
        <dbReference type="SAM" id="Phobius"/>
    </source>
</evidence>
<keyword evidence="1" id="KW-1133">Transmembrane helix</keyword>
<feature type="transmembrane region" description="Helical" evidence="1">
    <location>
        <begin position="293"/>
        <end position="313"/>
    </location>
</feature>
<proteinExistence type="predicted"/>
<dbReference type="Proteomes" id="UP000886198">
    <property type="component" value="Unassembled WGS sequence"/>
</dbReference>
<dbReference type="Pfam" id="PF18949">
    <property type="entry name" value="DUF5693"/>
    <property type="match status" value="1"/>
</dbReference>
<keyword evidence="1" id="KW-0472">Membrane</keyword>
<name>A0A7C1GSU8_9BACT</name>
<sequence length="463" mass="51573">MSLLYIPWRIALDSNYNSAAVITEKEVEGIPSKQLVYVKEIDTATALESSVVLVDLREDWFRLEEILELQIPVILTGVSPYTVSELASILDSHSAYAGYMEFDERGHYVLDVLRARENKSLVFRVHNLKKKEYPNYDIQKAVTRYLRSIRERSVDAILFLTPDDDFDYDHLVSEVYEDLNYRGLISGEIVSPRTGSSRFVLLSSLFVFVLLMSISPMLAVICTALFLFFPIVGLPLAVISGEFAIYLKVSSLKMGVLKGLLLFFSFSVFLGLAVNASMVGADYRNGLELFRGVKLSLVALPGWLFVSGFARSIGKKVTKGDLLVVALVIVAAAYYILRSGNFTFVLDLERSLRDFLDNLLVVRPRFKELLAYPLLALLLHFSFDIKGKLGPIIASGGSLAIVSIVNTFCHATVPLWTDIVRSLYGLGFGALISLVIIGIVKKYNKFGRAVEGSLNEVDENQSN</sequence>
<gene>
    <name evidence="2" type="ORF">ENN47_12975</name>
</gene>
<feature type="transmembrane region" description="Helical" evidence="1">
    <location>
        <begin position="320"/>
        <end position="337"/>
    </location>
</feature>
<feature type="transmembrane region" description="Helical" evidence="1">
    <location>
        <begin position="259"/>
        <end position="281"/>
    </location>
</feature>